<dbReference type="Pfam" id="PF12229">
    <property type="entry name" value="PG_binding_4"/>
    <property type="match status" value="2"/>
</dbReference>
<keyword evidence="1" id="KW-0472">Membrane</keyword>
<dbReference type="RefSeq" id="WP_252673009.1">
    <property type="nucleotide sequence ID" value="NZ_CP099547.1"/>
</dbReference>
<dbReference type="InterPro" id="IPR022029">
    <property type="entry name" value="YoaR-like_PG-bd"/>
</dbReference>
<evidence type="ECO:0000313" key="3">
    <source>
        <dbReference type="EMBL" id="USR79135.1"/>
    </source>
</evidence>
<keyword evidence="1" id="KW-1133">Transmembrane helix</keyword>
<dbReference type="InterPro" id="IPR052913">
    <property type="entry name" value="Glycopeptide_resist_protein"/>
</dbReference>
<dbReference type="Proteomes" id="UP001056109">
    <property type="component" value="Chromosome"/>
</dbReference>
<dbReference type="InterPro" id="IPR007391">
    <property type="entry name" value="Vancomycin_resist_VanW"/>
</dbReference>
<gene>
    <name evidence="3" type="ORF">NG665_07055</name>
</gene>
<protein>
    <submittedName>
        <fullName evidence="3">VanW family protein</fullName>
    </submittedName>
</protein>
<name>A0ABY5AGL2_9ACTO</name>
<sequence>MQRKLALTSPRVFLPGLGVLFIVLYLGIAYSLSGYIPNNTKISGVDVSGLTQDQARDKLSSQLEPLLAQPRSVAIREIDSEAMSIDPAPLSLSIDYEATLGKYTGFSLNPVRLWRDIVGGNNDKAIVQVSQPALDQALTALAEQTAQAATDATISLTGTQVDIVESRTGLQLDTESAGDILLDQWLSGTDVIVLPSVKQAPQLTTEDAQNFARDLLTPLVDQPISLDVKEHHIEVSGPELADLLTVENRSDAFAIVVNNDKLNALIEANLPGVLPQARDASVTIENSAVHIQPSQDGEGVDLGEFTKRLTAVVETKNRTVVVPIQAVKAQLSTTDVESLGIKEVVSEISTPLTADQVRTTNLIVGSRYVTNTLVRPGETFDLQTALGPLEESRGFVSSGVLVDGFPSTALGGGLSQLATNVFNVGYRAGLEDVAHQPHSVYYDRYPRGLESTIWYDQIFVKWKNTIPYGVVVESFVSGSQLTTRLWSTKHFDVQIHQGQPYGFVKAGTEINPAPDCEPSSYSKDGFSVDVGRTVSLHGEVVEDSRHTVNYETLPQVQCQ</sequence>
<dbReference type="EMBL" id="CP099547">
    <property type="protein sequence ID" value="USR79135.1"/>
    <property type="molecule type" value="Genomic_DNA"/>
</dbReference>
<feature type="domain" description="YoaR-like putative peptidoglycan binding" evidence="2">
    <location>
        <begin position="85"/>
        <end position="185"/>
    </location>
</feature>
<feature type="domain" description="YoaR-like putative peptidoglycan binding" evidence="2">
    <location>
        <begin position="253"/>
        <end position="320"/>
    </location>
</feature>
<dbReference type="PANTHER" id="PTHR35788:SF1">
    <property type="entry name" value="EXPORTED PROTEIN"/>
    <property type="match status" value="1"/>
</dbReference>
<dbReference type="Pfam" id="PF04294">
    <property type="entry name" value="VanW"/>
    <property type="match status" value="1"/>
</dbReference>
<keyword evidence="4" id="KW-1185">Reference proteome</keyword>
<reference evidence="3" key="1">
    <citation type="submission" date="2022-06" db="EMBL/GenBank/DDBJ databases">
        <title>Complete Genome Sequence of Arcanobacterium pinnipediorum strain DSM 28752 isolated from a harbour seal.</title>
        <authorList>
            <person name="Borowiak M."/>
            <person name="Kreitlow A."/>
            <person name="Alssahen M."/>
            <person name="Malorny B."/>
            <person name="Laemmler C."/>
            <person name="Prenger-Berninghoff E."/>
            <person name="Siebert U."/>
            <person name="Ploetz M."/>
            <person name="Abdulmawjood A."/>
        </authorList>
    </citation>
    <scope>NUCLEOTIDE SEQUENCE</scope>
    <source>
        <strain evidence="3">DSM 28752</strain>
    </source>
</reference>
<evidence type="ECO:0000313" key="4">
    <source>
        <dbReference type="Proteomes" id="UP001056109"/>
    </source>
</evidence>
<proteinExistence type="predicted"/>
<dbReference type="PANTHER" id="PTHR35788">
    <property type="entry name" value="EXPORTED PROTEIN-RELATED"/>
    <property type="match status" value="1"/>
</dbReference>
<evidence type="ECO:0000259" key="2">
    <source>
        <dbReference type="Pfam" id="PF12229"/>
    </source>
</evidence>
<organism evidence="3 4">
    <name type="scientific">Arcanobacterium pinnipediorum</name>
    <dbReference type="NCBI Taxonomy" id="1503041"/>
    <lineage>
        <taxon>Bacteria</taxon>
        <taxon>Bacillati</taxon>
        <taxon>Actinomycetota</taxon>
        <taxon>Actinomycetes</taxon>
        <taxon>Actinomycetales</taxon>
        <taxon>Actinomycetaceae</taxon>
        <taxon>Arcanobacterium</taxon>
    </lineage>
</organism>
<evidence type="ECO:0000256" key="1">
    <source>
        <dbReference type="SAM" id="Phobius"/>
    </source>
</evidence>
<accession>A0ABY5AGL2</accession>
<keyword evidence="1" id="KW-0812">Transmembrane</keyword>
<feature type="transmembrane region" description="Helical" evidence="1">
    <location>
        <begin position="12"/>
        <end position="32"/>
    </location>
</feature>